<keyword evidence="1" id="KW-0677">Repeat</keyword>
<dbReference type="InParanoid" id="A0A0C3F6K3"/>
<protein>
    <recommendedName>
        <fullName evidence="2">Nephrocystin 3-like N-terminal domain-containing protein</fullName>
    </recommendedName>
</protein>
<evidence type="ECO:0000313" key="3">
    <source>
        <dbReference type="EMBL" id="KIM80280.1"/>
    </source>
</evidence>
<dbReference type="PANTHER" id="PTHR10039">
    <property type="entry name" value="AMELOGENIN"/>
    <property type="match status" value="1"/>
</dbReference>
<dbReference type="STRING" id="765440.A0A0C3F6K3"/>
<name>A0A0C3F6K3_PILCF</name>
<dbReference type="Pfam" id="PF24883">
    <property type="entry name" value="NPHP3_N"/>
    <property type="match status" value="1"/>
</dbReference>
<dbReference type="InterPro" id="IPR056884">
    <property type="entry name" value="NPHP3-like_N"/>
</dbReference>
<reference evidence="3 4" key="1">
    <citation type="submission" date="2014-04" db="EMBL/GenBank/DDBJ databases">
        <authorList>
            <consortium name="DOE Joint Genome Institute"/>
            <person name="Kuo A."/>
            <person name="Tarkka M."/>
            <person name="Buscot F."/>
            <person name="Kohler A."/>
            <person name="Nagy L.G."/>
            <person name="Floudas D."/>
            <person name="Copeland A."/>
            <person name="Barry K.W."/>
            <person name="Cichocki N."/>
            <person name="Veneault-Fourrey C."/>
            <person name="LaButti K."/>
            <person name="Lindquist E.A."/>
            <person name="Lipzen A."/>
            <person name="Lundell T."/>
            <person name="Morin E."/>
            <person name="Murat C."/>
            <person name="Sun H."/>
            <person name="Tunlid A."/>
            <person name="Henrissat B."/>
            <person name="Grigoriev I.V."/>
            <person name="Hibbett D.S."/>
            <person name="Martin F."/>
            <person name="Nordberg H.P."/>
            <person name="Cantor M.N."/>
            <person name="Hua S.X."/>
        </authorList>
    </citation>
    <scope>NUCLEOTIDE SEQUENCE [LARGE SCALE GENOMIC DNA]</scope>
    <source>
        <strain evidence="3 4">F 1598</strain>
    </source>
</reference>
<accession>A0A0C3F6K3</accession>
<evidence type="ECO:0000313" key="4">
    <source>
        <dbReference type="Proteomes" id="UP000054166"/>
    </source>
</evidence>
<dbReference type="Gene3D" id="3.40.50.300">
    <property type="entry name" value="P-loop containing nucleotide triphosphate hydrolases"/>
    <property type="match status" value="1"/>
</dbReference>
<dbReference type="Proteomes" id="UP000054166">
    <property type="component" value="Unassembled WGS sequence"/>
</dbReference>
<keyword evidence="4" id="KW-1185">Reference proteome</keyword>
<gene>
    <name evidence="3" type="ORF">PILCRDRAFT_9808</name>
</gene>
<sequence>MSSPPRSPVFFHQPDVRGGHFSSVSGNQTNHFSNQLFRHKDLDELLAPVDDAAYSRSGPVAKCLRGTREKVIGEIRQCIRTGDRPICWLIGPAGSGKSAISQTVAEHYAAKDRLLGSFFFLRGAGERSDIARVIHTLAYQLSISIPSTKSSIQNIIQSDRTILSQSLRYQFKKLIIEPILAARNTIFARFARTKPAVIVIDALDECNDKDSMAEFIEVVIDAFHEYRQLPFRIFVTSRVEEHIRKKIEAPIACSAIHHLSLLDFDAHLDIHKFFQSYFSTIYDENLRVMQSIPLPWPSESDLDALTRKCNGLFIFATTLINFINNQKGLPPHKLWRALTAEVGLDTLHMQVLQDAPLDHNFQRVLGTIILLSSPLSIRSLAHLLQLQAVDIVQALLGTQSILMIPGDDSQPIRLFHTSLRDLLTSQSRSHEFFIDPSPRHFAIAIDCLTIIGIPLKKGIIYCGAQKYACLNWCYHFYQSLIHGGDNIHNSQFEISLMKPLKVFRSQPLSIWVNTLVSEGYKQTLDVLDSVLSILKVSFLLPL</sequence>
<dbReference type="InterPro" id="IPR027417">
    <property type="entry name" value="P-loop_NTPase"/>
</dbReference>
<reference evidence="4" key="2">
    <citation type="submission" date="2015-01" db="EMBL/GenBank/DDBJ databases">
        <title>Evolutionary Origins and Diversification of the Mycorrhizal Mutualists.</title>
        <authorList>
            <consortium name="DOE Joint Genome Institute"/>
            <consortium name="Mycorrhizal Genomics Consortium"/>
            <person name="Kohler A."/>
            <person name="Kuo A."/>
            <person name="Nagy L.G."/>
            <person name="Floudas D."/>
            <person name="Copeland A."/>
            <person name="Barry K.W."/>
            <person name="Cichocki N."/>
            <person name="Veneault-Fourrey C."/>
            <person name="LaButti K."/>
            <person name="Lindquist E.A."/>
            <person name="Lipzen A."/>
            <person name="Lundell T."/>
            <person name="Morin E."/>
            <person name="Murat C."/>
            <person name="Riley R."/>
            <person name="Ohm R."/>
            <person name="Sun H."/>
            <person name="Tunlid A."/>
            <person name="Henrissat B."/>
            <person name="Grigoriev I.V."/>
            <person name="Hibbett D.S."/>
            <person name="Martin F."/>
        </authorList>
    </citation>
    <scope>NUCLEOTIDE SEQUENCE [LARGE SCALE GENOMIC DNA]</scope>
    <source>
        <strain evidence="4">F 1598</strain>
    </source>
</reference>
<evidence type="ECO:0000259" key="2">
    <source>
        <dbReference type="Pfam" id="PF24883"/>
    </source>
</evidence>
<dbReference type="EMBL" id="KN833005">
    <property type="protein sequence ID" value="KIM80280.1"/>
    <property type="molecule type" value="Genomic_DNA"/>
</dbReference>
<dbReference type="AlphaFoldDB" id="A0A0C3F6K3"/>
<proteinExistence type="predicted"/>
<dbReference type="PANTHER" id="PTHR10039:SF16">
    <property type="entry name" value="GPI INOSITOL-DEACYLASE"/>
    <property type="match status" value="1"/>
</dbReference>
<evidence type="ECO:0000256" key="1">
    <source>
        <dbReference type="ARBA" id="ARBA00022737"/>
    </source>
</evidence>
<feature type="domain" description="Nephrocystin 3-like N-terminal" evidence="2">
    <location>
        <begin position="77"/>
        <end position="238"/>
    </location>
</feature>
<dbReference type="OrthoDB" id="5967843at2759"/>
<dbReference type="HOGENOM" id="CLU_000288_6_10_1"/>
<dbReference type="SUPFAM" id="SSF52540">
    <property type="entry name" value="P-loop containing nucleoside triphosphate hydrolases"/>
    <property type="match status" value="1"/>
</dbReference>
<organism evidence="3 4">
    <name type="scientific">Piloderma croceum (strain F 1598)</name>
    <dbReference type="NCBI Taxonomy" id="765440"/>
    <lineage>
        <taxon>Eukaryota</taxon>
        <taxon>Fungi</taxon>
        <taxon>Dikarya</taxon>
        <taxon>Basidiomycota</taxon>
        <taxon>Agaricomycotina</taxon>
        <taxon>Agaricomycetes</taxon>
        <taxon>Agaricomycetidae</taxon>
        <taxon>Atheliales</taxon>
        <taxon>Atheliaceae</taxon>
        <taxon>Piloderma</taxon>
    </lineage>
</organism>